<evidence type="ECO:0000313" key="1">
    <source>
        <dbReference type="EMBL" id="SPZ94956.1"/>
    </source>
</evidence>
<name>A0A2X2JSA7_SPHMU</name>
<evidence type="ECO:0008006" key="3">
    <source>
        <dbReference type="Google" id="ProtNLM"/>
    </source>
</evidence>
<dbReference type="AlphaFoldDB" id="A0A2X2JSA7"/>
<evidence type="ECO:0000313" key="2">
    <source>
        <dbReference type="Proteomes" id="UP000251241"/>
    </source>
</evidence>
<dbReference type="EMBL" id="UAUU01000011">
    <property type="protein sequence ID" value="SPZ94956.1"/>
    <property type="molecule type" value="Genomic_DNA"/>
</dbReference>
<accession>A0A2X2JSA7</accession>
<sequence length="252" mass="28872">MSKLHIWLGNFKSEKELEKYLDQKEYLRAWAVYDCEPPTGNEDGEPSEELRCDFCKEVDFDIYDEDAMIMKYYNESIDINTVANDILIDKRELEILCKKHKINDFNSVVAYQSNDLAEKDASGSKTVKYIGKVPQVSIEAATDVKIHYLWIGDHKIDKNNILKQAAIDKKSVVKVNYFHTAKKGKLDEVLILQIEDYNVAEKMILKVDELNLHTANSILDLIVKGAINLDGEQIGNLLNMKYIGKFDTDDLA</sequence>
<organism evidence="1 2">
    <name type="scientific">Sphingobacterium multivorum</name>
    <dbReference type="NCBI Taxonomy" id="28454"/>
    <lineage>
        <taxon>Bacteria</taxon>
        <taxon>Pseudomonadati</taxon>
        <taxon>Bacteroidota</taxon>
        <taxon>Sphingobacteriia</taxon>
        <taxon>Sphingobacteriales</taxon>
        <taxon>Sphingobacteriaceae</taxon>
        <taxon>Sphingobacterium</taxon>
    </lineage>
</organism>
<dbReference type="RefSeq" id="WP_112376425.1">
    <property type="nucleotide sequence ID" value="NZ_CP069793.1"/>
</dbReference>
<reference evidence="1 2" key="1">
    <citation type="submission" date="2018-06" db="EMBL/GenBank/DDBJ databases">
        <authorList>
            <consortium name="Pathogen Informatics"/>
            <person name="Doyle S."/>
        </authorList>
    </citation>
    <scope>NUCLEOTIDE SEQUENCE [LARGE SCALE GENOMIC DNA]</scope>
    <source>
        <strain evidence="1 2">NCTC11343</strain>
    </source>
</reference>
<dbReference type="Pfam" id="PF14112">
    <property type="entry name" value="DUF4284"/>
    <property type="match status" value="1"/>
</dbReference>
<gene>
    <name evidence="1" type="ORF">NCTC11343_05671</name>
</gene>
<dbReference type="Proteomes" id="UP000251241">
    <property type="component" value="Unassembled WGS sequence"/>
</dbReference>
<proteinExistence type="predicted"/>
<dbReference type="GeneID" id="99065354"/>
<protein>
    <recommendedName>
        <fullName evidence="3">Immunity 22 family protein</fullName>
    </recommendedName>
</protein>
<dbReference type="InterPro" id="IPR025560">
    <property type="entry name" value="Imm22"/>
</dbReference>